<feature type="transmembrane region" description="Helical" evidence="2">
    <location>
        <begin position="369"/>
        <end position="387"/>
    </location>
</feature>
<gene>
    <name evidence="3" type="ORF">ASPVEDRAFT_152731</name>
</gene>
<sequence length="425" mass="47298">MNQHINFEGNEHRPLLGSNLDGSVPWSEDDRWWIRIPVRQGLFLGRIGQRLIQSFKRDYTQALFIFVPIGLFADSLCVGDFWKFWLNCIALFALQSTFISTAESIWLFSSQTVANILTELLPNVFPILVGVVCINESLILIAKYFIIGVLINHLLVGPGCCFLVGGIHSEHRINFSAANTMSQLTLMISAPFIVLSALSFSASASRYVYYDYMHVFLAYASAAMLLAFQLTWLIFKYKTHTYLFRPFTETEDGASSDRSAIFENVEMSLLSRAAYILWLAMVLILAIQCTDNLLTVGVSLYGNPFGGGVLLPLSISSPGIIKTYHLAKAGRMDTVIHLTVDTAIGLSFFTLPILVFVSTRAKTIISNSSIFMNVILFMAVFTVTRIIKDGTINYLKGCMCLALYLIIACSLYILPDSADDGGWVL</sequence>
<dbReference type="EMBL" id="KV878131">
    <property type="protein sequence ID" value="OJJ04359.1"/>
    <property type="molecule type" value="Genomic_DNA"/>
</dbReference>
<feature type="transmembrane region" description="Helical" evidence="2">
    <location>
        <begin position="184"/>
        <end position="204"/>
    </location>
</feature>
<feature type="transmembrane region" description="Helical" evidence="2">
    <location>
        <begin position="120"/>
        <end position="138"/>
    </location>
</feature>
<dbReference type="Proteomes" id="UP000184073">
    <property type="component" value="Unassembled WGS sequence"/>
</dbReference>
<dbReference type="STRING" id="1036611.A0A1L9PS66"/>
<feature type="transmembrane region" description="Helical" evidence="2">
    <location>
        <begin position="269"/>
        <end position="287"/>
    </location>
</feature>
<organism evidence="3 4">
    <name type="scientific">Aspergillus versicolor CBS 583.65</name>
    <dbReference type="NCBI Taxonomy" id="1036611"/>
    <lineage>
        <taxon>Eukaryota</taxon>
        <taxon>Fungi</taxon>
        <taxon>Dikarya</taxon>
        <taxon>Ascomycota</taxon>
        <taxon>Pezizomycotina</taxon>
        <taxon>Eurotiomycetes</taxon>
        <taxon>Eurotiomycetidae</taxon>
        <taxon>Eurotiales</taxon>
        <taxon>Aspergillaceae</taxon>
        <taxon>Aspergillus</taxon>
        <taxon>Aspergillus subgen. Nidulantes</taxon>
    </lineage>
</organism>
<feature type="transmembrane region" description="Helical" evidence="2">
    <location>
        <begin position="335"/>
        <end position="357"/>
    </location>
</feature>
<dbReference type="PANTHER" id="PTHR31503:SF22">
    <property type="entry name" value="VACUOLAR CALCIUM ION TRANSPORTER"/>
    <property type="match status" value="1"/>
</dbReference>
<feature type="transmembrane region" description="Helical" evidence="2">
    <location>
        <begin position="84"/>
        <end position="108"/>
    </location>
</feature>
<dbReference type="AlphaFoldDB" id="A0A1L9PS66"/>
<keyword evidence="1" id="KW-0813">Transport</keyword>
<evidence type="ECO:0000313" key="4">
    <source>
        <dbReference type="Proteomes" id="UP000184073"/>
    </source>
</evidence>
<keyword evidence="2" id="KW-0812">Transmembrane</keyword>
<keyword evidence="2" id="KW-1133">Transmembrane helix</keyword>
<dbReference type="OrthoDB" id="4495440at2759"/>
<dbReference type="GO" id="GO:0015369">
    <property type="term" value="F:calcium:proton antiporter activity"/>
    <property type="evidence" value="ECO:0007669"/>
    <property type="project" value="TreeGrafter"/>
</dbReference>
<feature type="transmembrane region" description="Helical" evidence="2">
    <location>
        <begin position="216"/>
        <end position="235"/>
    </location>
</feature>
<dbReference type="GO" id="GO:0006874">
    <property type="term" value="P:intracellular calcium ion homeostasis"/>
    <property type="evidence" value="ECO:0007669"/>
    <property type="project" value="TreeGrafter"/>
</dbReference>
<keyword evidence="2" id="KW-0472">Membrane</keyword>
<keyword evidence="4" id="KW-1185">Reference proteome</keyword>
<name>A0A1L9PS66_ASPVE</name>
<protein>
    <recommendedName>
        <fullName evidence="5">Sodium/calcium exchanger membrane region domain-containing protein</fullName>
    </recommendedName>
</protein>
<dbReference type="InterPro" id="IPR004713">
    <property type="entry name" value="CaH_exchang"/>
</dbReference>
<evidence type="ECO:0000256" key="1">
    <source>
        <dbReference type="ARBA" id="ARBA00023065"/>
    </source>
</evidence>
<dbReference type="GeneID" id="63723832"/>
<reference evidence="4" key="1">
    <citation type="journal article" date="2017" name="Genome Biol.">
        <title>Comparative genomics reveals high biological diversity and specific adaptations in the industrially and medically important fungal genus Aspergillus.</title>
        <authorList>
            <person name="de Vries R.P."/>
            <person name="Riley R."/>
            <person name="Wiebenga A."/>
            <person name="Aguilar-Osorio G."/>
            <person name="Amillis S."/>
            <person name="Uchima C.A."/>
            <person name="Anderluh G."/>
            <person name="Asadollahi M."/>
            <person name="Askin M."/>
            <person name="Barry K."/>
            <person name="Battaglia E."/>
            <person name="Bayram O."/>
            <person name="Benocci T."/>
            <person name="Braus-Stromeyer S.A."/>
            <person name="Caldana C."/>
            <person name="Canovas D."/>
            <person name="Cerqueira G.C."/>
            <person name="Chen F."/>
            <person name="Chen W."/>
            <person name="Choi C."/>
            <person name="Clum A."/>
            <person name="Dos Santos R.A."/>
            <person name="Damasio A.R."/>
            <person name="Diallinas G."/>
            <person name="Emri T."/>
            <person name="Fekete E."/>
            <person name="Flipphi M."/>
            <person name="Freyberg S."/>
            <person name="Gallo A."/>
            <person name="Gournas C."/>
            <person name="Habgood R."/>
            <person name="Hainaut M."/>
            <person name="Harispe M.L."/>
            <person name="Henrissat B."/>
            <person name="Hilden K.S."/>
            <person name="Hope R."/>
            <person name="Hossain A."/>
            <person name="Karabika E."/>
            <person name="Karaffa L."/>
            <person name="Karanyi Z."/>
            <person name="Krasevec N."/>
            <person name="Kuo A."/>
            <person name="Kusch H."/>
            <person name="LaButti K."/>
            <person name="Lagendijk E.L."/>
            <person name="Lapidus A."/>
            <person name="Levasseur A."/>
            <person name="Lindquist E."/>
            <person name="Lipzen A."/>
            <person name="Logrieco A.F."/>
            <person name="MacCabe A."/>
            <person name="Maekelae M.R."/>
            <person name="Malavazi I."/>
            <person name="Melin P."/>
            <person name="Meyer V."/>
            <person name="Mielnichuk N."/>
            <person name="Miskei M."/>
            <person name="Molnar A.P."/>
            <person name="Mule G."/>
            <person name="Ngan C.Y."/>
            <person name="Orejas M."/>
            <person name="Orosz E."/>
            <person name="Ouedraogo J.P."/>
            <person name="Overkamp K.M."/>
            <person name="Park H.-S."/>
            <person name="Perrone G."/>
            <person name="Piumi F."/>
            <person name="Punt P.J."/>
            <person name="Ram A.F."/>
            <person name="Ramon A."/>
            <person name="Rauscher S."/>
            <person name="Record E."/>
            <person name="Riano-Pachon D.M."/>
            <person name="Robert V."/>
            <person name="Roehrig J."/>
            <person name="Ruller R."/>
            <person name="Salamov A."/>
            <person name="Salih N.S."/>
            <person name="Samson R.A."/>
            <person name="Sandor E."/>
            <person name="Sanguinetti M."/>
            <person name="Schuetze T."/>
            <person name="Sepcic K."/>
            <person name="Shelest E."/>
            <person name="Sherlock G."/>
            <person name="Sophianopoulou V."/>
            <person name="Squina F.M."/>
            <person name="Sun H."/>
            <person name="Susca A."/>
            <person name="Todd R.B."/>
            <person name="Tsang A."/>
            <person name="Unkles S.E."/>
            <person name="van de Wiele N."/>
            <person name="van Rossen-Uffink D."/>
            <person name="Oliveira J.V."/>
            <person name="Vesth T.C."/>
            <person name="Visser J."/>
            <person name="Yu J.-H."/>
            <person name="Zhou M."/>
            <person name="Andersen M.R."/>
            <person name="Archer D.B."/>
            <person name="Baker S.E."/>
            <person name="Benoit I."/>
            <person name="Brakhage A.A."/>
            <person name="Braus G.H."/>
            <person name="Fischer R."/>
            <person name="Frisvad J.C."/>
            <person name="Goldman G.H."/>
            <person name="Houbraken J."/>
            <person name="Oakley B."/>
            <person name="Pocsi I."/>
            <person name="Scazzocchio C."/>
            <person name="Seiboth B."/>
            <person name="vanKuyk P.A."/>
            <person name="Wortman J."/>
            <person name="Dyer P.S."/>
            <person name="Grigoriev I.V."/>
        </authorList>
    </citation>
    <scope>NUCLEOTIDE SEQUENCE [LARGE SCALE GENOMIC DNA]</scope>
    <source>
        <strain evidence="4">CBS 583.65</strain>
    </source>
</reference>
<feature type="transmembrane region" description="Helical" evidence="2">
    <location>
        <begin position="144"/>
        <end position="164"/>
    </location>
</feature>
<feature type="transmembrane region" description="Helical" evidence="2">
    <location>
        <begin position="293"/>
        <end position="315"/>
    </location>
</feature>
<dbReference type="VEuPathDB" id="FungiDB:ASPVEDRAFT_152731"/>
<evidence type="ECO:0000256" key="2">
    <source>
        <dbReference type="SAM" id="Phobius"/>
    </source>
</evidence>
<keyword evidence="1" id="KW-0406">Ion transport</keyword>
<evidence type="ECO:0008006" key="5">
    <source>
        <dbReference type="Google" id="ProtNLM"/>
    </source>
</evidence>
<dbReference type="RefSeq" id="XP_040670121.1">
    <property type="nucleotide sequence ID" value="XM_040808321.1"/>
</dbReference>
<dbReference type="GO" id="GO:0016020">
    <property type="term" value="C:membrane"/>
    <property type="evidence" value="ECO:0007669"/>
    <property type="project" value="InterPro"/>
</dbReference>
<proteinExistence type="predicted"/>
<accession>A0A1L9PS66</accession>
<evidence type="ECO:0000313" key="3">
    <source>
        <dbReference type="EMBL" id="OJJ04359.1"/>
    </source>
</evidence>
<feature type="transmembrane region" description="Helical" evidence="2">
    <location>
        <begin position="394"/>
        <end position="414"/>
    </location>
</feature>
<dbReference type="PANTHER" id="PTHR31503">
    <property type="entry name" value="VACUOLAR CALCIUM ION TRANSPORTER"/>
    <property type="match status" value="1"/>
</dbReference>